<gene>
    <name evidence="6" type="ORF">JQU52_09625</name>
</gene>
<dbReference type="PIRSF" id="PIRSF015380">
    <property type="entry name" value="Site-sp_rcmb"/>
    <property type="match status" value="1"/>
</dbReference>
<feature type="transmembrane region" description="Helical" evidence="5">
    <location>
        <begin position="558"/>
        <end position="578"/>
    </location>
</feature>
<organism evidence="6 7">
    <name type="scientific">Paralysiella testudinis</name>
    <dbReference type="NCBI Taxonomy" id="2809020"/>
    <lineage>
        <taxon>Bacteria</taxon>
        <taxon>Pseudomonadati</taxon>
        <taxon>Pseudomonadota</taxon>
        <taxon>Betaproteobacteria</taxon>
        <taxon>Neisseriales</taxon>
        <taxon>Neisseriaceae</taxon>
        <taxon>Paralysiella</taxon>
    </lineage>
</organism>
<feature type="transmembrane region" description="Helical" evidence="5">
    <location>
        <begin position="494"/>
        <end position="519"/>
    </location>
</feature>
<dbReference type="InterPro" id="IPR023271">
    <property type="entry name" value="Aquaporin-like"/>
</dbReference>
<evidence type="ECO:0000256" key="1">
    <source>
        <dbReference type="ARBA" id="ARBA00004141"/>
    </source>
</evidence>
<dbReference type="Proteomes" id="UP000653156">
    <property type="component" value="Chromosome"/>
</dbReference>
<keyword evidence="7" id="KW-1185">Reference proteome</keyword>
<evidence type="ECO:0000256" key="4">
    <source>
        <dbReference type="ARBA" id="ARBA00023136"/>
    </source>
</evidence>
<dbReference type="Gene3D" id="1.20.1080.10">
    <property type="entry name" value="Glycerol uptake facilitator protein"/>
    <property type="match status" value="1"/>
</dbReference>
<dbReference type="GO" id="GO:0016020">
    <property type="term" value="C:membrane"/>
    <property type="evidence" value="ECO:0007669"/>
    <property type="project" value="UniProtKB-SubCell"/>
</dbReference>
<dbReference type="Pfam" id="PF10136">
    <property type="entry name" value="SpecificRecomb"/>
    <property type="match status" value="1"/>
</dbReference>
<evidence type="ECO:0000256" key="5">
    <source>
        <dbReference type="SAM" id="Phobius"/>
    </source>
</evidence>
<proteinExistence type="predicted"/>
<evidence type="ECO:0000256" key="3">
    <source>
        <dbReference type="ARBA" id="ARBA00022989"/>
    </source>
</evidence>
<evidence type="ECO:0000313" key="6">
    <source>
        <dbReference type="EMBL" id="QRQ80991.1"/>
    </source>
</evidence>
<keyword evidence="2 5" id="KW-0812">Transmembrane</keyword>
<keyword evidence="4 5" id="KW-0472">Membrane</keyword>
<comment type="subcellular location">
    <subcellularLocation>
        <location evidence="1">Membrane</location>
        <topology evidence="1">Multi-pass membrane protein</topology>
    </subcellularLocation>
</comment>
<dbReference type="KEGG" id="ptes:JQU52_09625"/>
<feature type="transmembrane region" description="Helical" evidence="5">
    <location>
        <begin position="450"/>
        <end position="474"/>
    </location>
</feature>
<sequence length="685" mass="75354">MIKPLNTRQRQQIRNLSAAALVNHLANHHTGFADMLAALVYWFRCGGADDAEMRIIALQNALRLNPGQCALIGEVLHHWLRQVHLYPGFVSVGLFSRQGFMREMGTRLYDRFNPPPQSAQDLRDVLKQAFDGRQDPAWLNRIAPAQWEILYRILSEHTGADAVRSSAAHFEHESLHAMEMLSIWVAAEELDGDLIRIDKRLLEIDSPFVALQREMTQLTHHAHARLGDADLAPYDDSHARVMIDQCRQQIARLKRRGTGAGAGSSMAVAHLLERLTQTVNRLEALLNIQTAANSAERSHHILRLAGHLIQAGANHQSIGSLWRSSVRMLSQSITQNTSDHGEHYITRNRREYWGMLRSAAGAGVIIALMALLKIRIGELGFSEGFTTLLVCLNYGLGFVLVHILHFTIATKQPAMTAASVAAEVQRNDKGRAQSARLAGLLLDVNRSQSIAVVGNVSVAIGVAMVLSLAVFYWQGQTMLSAETSAYLVHANQPLAGLALYYAAIAAVWLFCSGIIAGFFDNRADYLQLAQRIQDHPWLSKIMRPATRKRLGEYLHQNYGSLMGNFLFGVLLGLTGYIGHLTGLPLDIRHVAFASANLGYAAASTGMDIGSFLLNLLFVLMIGVVNLWVSFALALVVALRAREARLGNIGTLLAAVAAEVKARPLSLVFPPKNEVEATAAEEEIAK</sequence>
<dbReference type="AlphaFoldDB" id="A0A892ZD69"/>
<dbReference type="InterPro" id="IPR011385">
    <property type="entry name" value="Site-sp_rcmbase"/>
</dbReference>
<accession>A0A892ZD69</accession>
<feature type="transmembrane region" description="Helical" evidence="5">
    <location>
        <begin position="611"/>
        <end position="638"/>
    </location>
</feature>
<reference evidence="6" key="1">
    <citation type="submission" date="2021-02" db="EMBL/GenBank/DDBJ databases">
        <title>Neisseriaceae sp. 26B isolated from the cloaca of a Common Toad-headed Turtle (Mesoclemmys nasuta).</title>
        <authorList>
            <person name="Spergser J."/>
            <person name="Busse H.-J."/>
        </authorList>
    </citation>
    <scope>NUCLEOTIDE SEQUENCE</scope>
    <source>
        <strain evidence="6">26B</strain>
    </source>
</reference>
<evidence type="ECO:0000313" key="7">
    <source>
        <dbReference type="Proteomes" id="UP000653156"/>
    </source>
</evidence>
<evidence type="ECO:0000256" key="2">
    <source>
        <dbReference type="ARBA" id="ARBA00022692"/>
    </source>
</evidence>
<protein>
    <submittedName>
        <fullName evidence="6">Site-specific recombinase</fullName>
    </submittedName>
</protein>
<dbReference type="EMBL" id="CP069798">
    <property type="protein sequence ID" value="QRQ80991.1"/>
    <property type="molecule type" value="Genomic_DNA"/>
</dbReference>
<name>A0A892ZD69_9NEIS</name>
<keyword evidence="3 5" id="KW-1133">Transmembrane helix</keyword>
<feature type="transmembrane region" description="Helical" evidence="5">
    <location>
        <begin position="352"/>
        <end position="372"/>
    </location>
</feature>
<feature type="transmembrane region" description="Helical" evidence="5">
    <location>
        <begin position="384"/>
        <end position="406"/>
    </location>
</feature>
<dbReference type="RefSeq" id="WP_230338273.1">
    <property type="nucleotide sequence ID" value="NZ_CP069798.1"/>
</dbReference>